<gene>
    <name evidence="4" type="ORF">ATY35_00020</name>
    <name evidence="3" type="ORF">ATY37_13265</name>
    <name evidence="2" type="ORF">AUQ44_19010</name>
</gene>
<dbReference type="AlphaFoldDB" id="A0A151KZH3"/>
<dbReference type="PANTHER" id="PTHR33930:SF2">
    <property type="entry name" value="BLR3452 PROTEIN"/>
    <property type="match status" value="1"/>
</dbReference>
<dbReference type="Proteomes" id="UP000075346">
    <property type="component" value="Unassembled WGS sequence"/>
</dbReference>
<dbReference type="GeneID" id="95680353"/>
<dbReference type="InterPro" id="IPR003779">
    <property type="entry name" value="CMD-like"/>
</dbReference>
<dbReference type="Proteomes" id="UP000075609">
    <property type="component" value="Unassembled WGS sequence"/>
</dbReference>
<sequence>MNKSYKEINQQQRKLGSAFRKESPDTLNAFLSLHKAAFASGAMETKYKELIAVAIAINVRCDGCIGSHVEAAVKAGACREELVETINVAILMGGGPAVIYGTQALAAVDEFCE</sequence>
<dbReference type="SUPFAM" id="SSF69118">
    <property type="entry name" value="AhpD-like"/>
    <property type="match status" value="1"/>
</dbReference>
<reference evidence="2 5" key="2">
    <citation type="submission" date="2015-12" db="EMBL/GenBank/DDBJ databases">
        <authorList>
            <person name="Shamseldin A."/>
            <person name="Moawad H."/>
            <person name="Abd El-Rahim W.M."/>
            <person name="Sadowsky M.J."/>
        </authorList>
    </citation>
    <scope>NUCLEOTIDE SEQUENCE [LARGE SCALE GENOMIC DNA]</scope>
    <source>
        <strain evidence="5">2538-88</strain>
        <strain evidence="2">2756-81</strain>
    </source>
</reference>
<dbReference type="GO" id="GO:0051920">
    <property type="term" value="F:peroxiredoxin activity"/>
    <property type="evidence" value="ECO:0007669"/>
    <property type="project" value="InterPro"/>
</dbReference>
<accession>A0A151KZH3</accession>
<keyword evidence="2" id="KW-0560">Oxidoreductase</keyword>
<protein>
    <submittedName>
        <fullName evidence="3">Alkylhydroperoxidase</fullName>
    </submittedName>
</protein>
<evidence type="ECO:0000313" key="7">
    <source>
        <dbReference type="Proteomes" id="UP000075609"/>
    </source>
</evidence>
<evidence type="ECO:0000313" key="5">
    <source>
        <dbReference type="Proteomes" id="UP000075346"/>
    </source>
</evidence>
<dbReference type="EMBL" id="LOBP01000001">
    <property type="protein sequence ID" value="KYN91011.1"/>
    <property type="molecule type" value="Genomic_DNA"/>
</dbReference>
<dbReference type="Gene3D" id="1.20.1290.10">
    <property type="entry name" value="AhpD-like"/>
    <property type="match status" value="1"/>
</dbReference>
<reference evidence="6 7" key="1">
    <citation type="submission" date="2015-12" db="EMBL/GenBank/DDBJ databases">
        <authorList>
            <person name="Tarr C.L."/>
            <person name="Gladney L.M."/>
        </authorList>
    </citation>
    <scope>NUCLEOTIDE SEQUENCE</scope>
    <source>
        <strain evidence="4 7">1048-83</strain>
        <strain evidence="3">2538-88</strain>
        <strain evidence="6">2756-81</strain>
    </source>
</reference>
<dbReference type="EMBL" id="LOMK01000002">
    <property type="protein sequence ID" value="KYN23923.1"/>
    <property type="molecule type" value="Genomic_DNA"/>
</dbReference>
<feature type="domain" description="Carboxymuconolactone decarboxylase-like" evidence="1">
    <location>
        <begin position="24"/>
        <end position="106"/>
    </location>
</feature>
<dbReference type="PANTHER" id="PTHR33930">
    <property type="entry name" value="ALKYL HYDROPEROXIDE REDUCTASE AHPD"/>
    <property type="match status" value="1"/>
</dbReference>
<evidence type="ECO:0000313" key="4">
    <source>
        <dbReference type="EMBL" id="KYN91011.1"/>
    </source>
</evidence>
<keyword evidence="7" id="KW-1185">Reference proteome</keyword>
<dbReference type="InterPro" id="IPR004675">
    <property type="entry name" value="AhpD_core"/>
</dbReference>
<dbReference type="NCBIfam" id="TIGR00778">
    <property type="entry name" value="ahpD_dom"/>
    <property type="match status" value="1"/>
</dbReference>
<dbReference type="Pfam" id="PF02627">
    <property type="entry name" value="CMD"/>
    <property type="match status" value="1"/>
</dbReference>
<dbReference type="EMBL" id="LOBR01000023">
    <property type="protein sequence ID" value="KYN89304.1"/>
    <property type="molecule type" value="Genomic_DNA"/>
</dbReference>
<comment type="caution">
    <text evidence="3">The sequence shown here is derived from an EMBL/GenBank/DDBJ whole genome shotgun (WGS) entry which is preliminary data.</text>
</comment>
<evidence type="ECO:0000313" key="2">
    <source>
        <dbReference type="EMBL" id="KYN23923.1"/>
    </source>
</evidence>
<evidence type="ECO:0000313" key="3">
    <source>
        <dbReference type="EMBL" id="KYN89304.1"/>
    </source>
</evidence>
<accession>A0A151JEB4</accession>
<name>A0A151KZH3_9VIBR</name>
<dbReference type="InterPro" id="IPR029032">
    <property type="entry name" value="AhpD-like"/>
</dbReference>
<evidence type="ECO:0000259" key="1">
    <source>
        <dbReference type="Pfam" id="PF02627"/>
    </source>
</evidence>
<evidence type="ECO:0000313" key="6">
    <source>
        <dbReference type="Proteomes" id="UP000075349"/>
    </source>
</evidence>
<keyword evidence="2" id="KW-0575">Peroxidase</keyword>
<dbReference type="RefSeq" id="WP_039442181.1">
    <property type="nucleotide sequence ID" value="NZ_CAXYEW010000001.1"/>
</dbReference>
<proteinExistence type="predicted"/>
<organism evidence="3 5">
    <name type="scientific">Vibrio cidicii</name>
    <dbReference type="NCBI Taxonomy" id="1763883"/>
    <lineage>
        <taxon>Bacteria</taxon>
        <taxon>Pseudomonadati</taxon>
        <taxon>Pseudomonadota</taxon>
        <taxon>Gammaproteobacteria</taxon>
        <taxon>Vibrionales</taxon>
        <taxon>Vibrionaceae</taxon>
        <taxon>Vibrio</taxon>
    </lineage>
</organism>
<dbReference type="Proteomes" id="UP000075349">
    <property type="component" value="Unassembled WGS sequence"/>
</dbReference>